<accession>A0A5B0EDB8</accession>
<evidence type="ECO:0000313" key="1">
    <source>
        <dbReference type="EMBL" id="KAA0975831.1"/>
    </source>
</evidence>
<dbReference type="RefSeq" id="WP_007271491.1">
    <property type="nucleotide sequence ID" value="NZ_JBITUG010000005.1"/>
</dbReference>
<comment type="caution">
    <text evidence="1">The sequence shown here is derived from an EMBL/GenBank/DDBJ whole genome shotgun (WGS) entry which is preliminary data.</text>
</comment>
<organism evidence="1 2">
    <name type="scientific">Paeniglutamicibacter gangotriensis</name>
    <dbReference type="NCBI Taxonomy" id="254787"/>
    <lineage>
        <taxon>Bacteria</taxon>
        <taxon>Bacillati</taxon>
        <taxon>Actinomycetota</taxon>
        <taxon>Actinomycetes</taxon>
        <taxon>Micrococcales</taxon>
        <taxon>Micrococcaceae</taxon>
        <taxon>Paeniglutamicibacter</taxon>
    </lineage>
</organism>
<dbReference type="EMBL" id="VOBL01000014">
    <property type="protein sequence ID" value="KAA0975831.1"/>
    <property type="molecule type" value="Genomic_DNA"/>
</dbReference>
<evidence type="ECO:0000313" key="2">
    <source>
        <dbReference type="Proteomes" id="UP000323856"/>
    </source>
</evidence>
<sequence>MTIFAEQIGAVLDPVTGIGDTIEGPAGPPQAAGMAGAQAAWLIANAAHKLPSGFPTFARTHPQVLLETDAAERTGFVDDSTHLGVTSALLPHGPVVDPSSAVLPGLPS</sequence>
<dbReference type="AlphaFoldDB" id="A0A5B0EDB8"/>
<reference evidence="1 2" key="1">
    <citation type="submission" date="2019-07" db="EMBL/GenBank/DDBJ databases">
        <title>Analysis of the biochemical properties, biological activity and biotechnological potential of siderophores and biosurfactants produced by Antarctic psychrotolerant bacteria.</title>
        <authorList>
            <person name="Styczynski M."/>
            <person name="Krucon T."/>
            <person name="Decewicz P."/>
            <person name="Dziewit L."/>
        </authorList>
    </citation>
    <scope>NUCLEOTIDE SEQUENCE [LARGE SCALE GENOMIC DNA]</scope>
    <source>
        <strain evidence="1 2">ANT_H27</strain>
    </source>
</reference>
<name>A0A5B0EDB8_9MICC</name>
<gene>
    <name evidence="1" type="ORF">FQ154_13640</name>
</gene>
<protein>
    <submittedName>
        <fullName evidence="1">Uncharacterized protein</fullName>
    </submittedName>
</protein>
<proteinExistence type="predicted"/>
<dbReference type="Proteomes" id="UP000323856">
    <property type="component" value="Unassembled WGS sequence"/>
</dbReference>